<dbReference type="SUPFAM" id="SSF56266">
    <property type="entry name" value="DmpA/ArgJ-like"/>
    <property type="match status" value="1"/>
</dbReference>
<evidence type="ECO:0000313" key="3">
    <source>
        <dbReference type="Proteomes" id="UP000198854"/>
    </source>
</evidence>
<dbReference type="InterPro" id="IPR016117">
    <property type="entry name" value="ArgJ-like_dom_sf"/>
</dbReference>
<protein>
    <submittedName>
        <fullName evidence="2">D-aminopeptidase</fullName>
    </submittedName>
</protein>
<dbReference type="OrthoDB" id="9770388at2"/>
<dbReference type="InterPro" id="IPR005321">
    <property type="entry name" value="Peptidase_S58_DmpA"/>
</dbReference>
<gene>
    <name evidence="2" type="ORF">SAMN04488136_14117</name>
</gene>
<accession>A0A1G8GVM0</accession>
<dbReference type="GO" id="GO:0004177">
    <property type="term" value="F:aminopeptidase activity"/>
    <property type="evidence" value="ECO:0007669"/>
    <property type="project" value="UniProtKB-KW"/>
</dbReference>
<dbReference type="Pfam" id="PF03576">
    <property type="entry name" value="Peptidase_S58"/>
    <property type="match status" value="1"/>
</dbReference>
<organism evidence="2 3">
    <name type="scientific">Vibrio xiamenensis</name>
    <dbReference type="NCBI Taxonomy" id="861298"/>
    <lineage>
        <taxon>Bacteria</taxon>
        <taxon>Pseudomonadati</taxon>
        <taxon>Pseudomonadota</taxon>
        <taxon>Gammaproteobacteria</taxon>
        <taxon>Vibrionales</taxon>
        <taxon>Vibrionaceae</taxon>
        <taxon>Vibrio</taxon>
    </lineage>
</organism>
<evidence type="ECO:0000313" key="2">
    <source>
        <dbReference type="EMBL" id="SDH98270.1"/>
    </source>
</evidence>
<keyword evidence="2" id="KW-0378">Hydrolase</keyword>
<evidence type="ECO:0000256" key="1">
    <source>
        <dbReference type="ARBA" id="ARBA00007068"/>
    </source>
</evidence>
<proteinExistence type="inferred from homology"/>
<comment type="similarity">
    <text evidence="1">Belongs to the peptidase S58 family.</text>
</comment>
<keyword evidence="2" id="KW-0031">Aminopeptidase</keyword>
<keyword evidence="2" id="KW-0645">Protease</keyword>
<dbReference type="AlphaFoldDB" id="A0A1G8GVM0"/>
<dbReference type="Gene3D" id="3.60.70.12">
    <property type="entry name" value="L-amino peptidase D-ALA esterase/amidase"/>
    <property type="match status" value="1"/>
</dbReference>
<dbReference type="CDD" id="cd02253">
    <property type="entry name" value="DmpA"/>
    <property type="match status" value="1"/>
</dbReference>
<dbReference type="STRING" id="861298.SAMN04488136_14117"/>
<reference evidence="2 3" key="1">
    <citation type="submission" date="2016-10" db="EMBL/GenBank/DDBJ databases">
        <authorList>
            <person name="de Groot N.N."/>
        </authorList>
    </citation>
    <scope>NUCLEOTIDE SEQUENCE [LARGE SCALE GENOMIC DNA]</scope>
    <source>
        <strain evidence="2 3">CGMCC 1.10228</strain>
    </source>
</reference>
<dbReference type="PANTHER" id="PTHR36512">
    <property type="entry name" value="D-AMINOPEPTIDASE"/>
    <property type="match status" value="1"/>
</dbReference>
<name>A0A1G8GVM0_9VIBR</name>
<dbReference type="EMBL" id="FNDD01000041">
    <property type="protein sequence ID" value="SDH98270.1"/>
    <property type="molecule type" value="Genomic_DNA"/>
</dbReference>
<keyword evidence="3" id="KW-1185">Reference proteome</keyword>
<dbReference type="PANTHER" id="PTHR36512:SF3">
    <property type="entry name" value="BLR5678 PROTEIN"/>
    <property type="match status" value="1"/>
</dbReference>
<sequence>MTKKLRARQLGLPFPGVTGQHNAITDVPGVLVGYQTIINHDPVSPARTGVTAILPHGYQTEPQPVWAGSYALNGNGEMTGTHWIQDGGYFCGPIMLTNTHAIGITHHATVKWMVEQYQSEWQQHHLWAMPVIAETYDGVLNDINAMHVTEQDALCALQNATGGNIAEGCVGGGTGMIAYGFKGGTGTASRVVDVEGETYTVAALVQANHGVRPWFNVLGAPIGCYLTDDDLMEQKEMGSIIVVLATDAPMLPHQLKRMAKRAAIGIGRNGSPGGNNSGDIFLAFSTANRQSLPQLSPSYTNMTCLNDERFDEFYLAAVESVEESVVNAMLAAEDAPTFKPAGLNVKAIDPQQLLSLVDRFHSV</sequence>
<dbReference type="RefSeq" id="WP_093279209.1">
    <property type="nucleotide sequence ID" value="NZ_FNDD01000041.1"/>
</dbReference>
<dbReference type="Proteomes" id="UP000198854">
    <property type="component" value="Unassembled WGS sequence"/>
</dbReference>